<gene>
    <name evidence="6" type="ORF">ACGTZG_13775</name>
</gene>
<dbReference type="EMBL" id="JBIEKR010000017">
    <property type="protein sequence ID" value="MFG6274251.1"/>
    <property type="molecule type" value="Genomic_DNA"/>
</dbReference>
<organism evidence="6 7">
    <name type="scientific">Megasphaera hexanoica</name>
    <dbReference type="NCBI Taxonomy" id="1675036"/>
    <lineage>
        <taxon>Bacteria</taxon>
        <taxon>Bacillati</taxon>
        <taxon>Bacillota</taxon>
        <taxon>Negativicutes</taxon>
        <taxon>Veillonellales</taxon>
        <taxon>Veillonellaceae</taxon>
        <taxon>Megasphaera</taxon>
    </lineage>
</organism>
<proteinExistence type="predicted"/>
<evidence type="ECO:0000256" key="4">
    <source>
        <dbReference type="ARBA" id="ARBA00050026"/>
    </source>
</evidence>
<keyword evidence="2" id="KW-0378">Hydrolase</keyword>
<dbReference type="InterPro" id="IPR002421">
    <property type="entry name" value="5-3_exonuclease"/>
</dbReference>
<dbReference type="SUPFAM" id="SSF47807">
    <property type="entry name" value="5' to 3' exonuclease, C-terminal subdomain"/>
    <property type="match status" value="1"/>
</dbReference>
<evidence type="ECO:0000256" key="3">
    <source>
        <dbReference type="ARBA" id="ARBA00049957"/>
    </source>
</evidence>
<comment type="function">
    <text evidence="3">5'-3' exonuclease acting preferentially on double-stranded DNA.</text>
</comment>
<dbReference type="Gene3D" id="1.10.150.20">
    <property type="entry name" value="5' to 3' exonuclease, C-terminal subdomain"/>
    <property type="match status" value="1"/>
</dbReference>
<dbReference type="RefSeq" id="WP_257536491.1">
    <property type="nucleotide sequence ID" value="NZ_CP011940.1"/>
</dbReference>
<dbReference type="InterPro" id="IPR020046">
    <property type="entry name" value="5-3_exonucl_a-hlix_arch_N"/>
</dbReference>
<dbReference type="SUPFAM" id="SSF88723">
    <property type="entry name" value="PIN domain-like"/>
    <property type="match status" value="1"/>
</dbReference>
<dbReference type="SMART" id="SM00475">
    <property type="entry name" value="53EXOc"/>
    <property type="match status" value="1"/>
</dbReference>
<dbReference type="PANTHER" id="PTHR42646:SF2">
    <property type="entry name" value="5'-3' EXONUCLEASE FAMILY PROTEIN"/>
    <property type="match status" value="1"/>
</dbReference>
<accession>A0ABW7DS94</accession>
<dbReference type="PANTHER" id="PTHR42646">
    <property type="entry name" value="FLAP ENDONUCLEASE XNI"/>
    <property type="match status" value="1"/>
</dbReference>
<keyword evidence="1" id="KW-0540">Nuclease</keyword>
<evidence type="ECO:0000256" key="2">
    <source>
        <dbReference type="ARBA" id="ARBA00022801"/>
    </source>
</evidence>
<sequence>MYNPFRDPITILVDADMVVFRACSSCEHEIDWGDGLWTLHSDFSETKAYLMDHMDEWIGRALELDEYTGDVKVIYAFSDDSSNFRKKLLPTYKMNRVGKRKPVAYYALKQWVKDECDSVQLQHLEADDVIGILATGEKKDNNIILSGDKDMNTIPTKIYNILSDTLISVSEKEANYHLLYQTLVGDTADNYTGCPKVGKVRAERILQENPTWEAVVDSFKRAGQTEQDALLQARVAHILQAGDYEKGKIKLWTPNDLKK</sequence>
<name>A0ABW7DS94_9FIRM</name>
<evidence type="ECO:0000313" key="6">
    <source>
        <dbReference type="EMBL" id="MFG6274251.1"/>
    </source>
</evidence>
<dbReference type="InterPro" id="IPR029060">
    <property type="entry name" value="PIN-like_dom_sf"/>
</dbReference>
<comment type="caution">
    <text evidence="6">The sequence shown here is derived from an EMBL/GenBank/DDBJ whole genome shotgun (WGS) entry which is preliminary data.</text>
</comment>
<dbReference type="InterPro" id="IPR036279">
    <property type="entry name" value="5-3_exonuclease_C_sf"/>
</dbReference>
<evidence type="ECO:0000313" key="7">
    <source>
        <dbReference type="Proteomes" id="UP001605989"/>
    </source>
</evidence>
<dbReference type="InterPro" id="IPR038969">
    <property type="entry name" value="FEN"/>
</dbReference>
<protein>
    <recommendedName>
        <fullName evidence="4">5'-3' exonuclease</fullName>
    </recommendedName>
</protein>
<dbReference type="Pfam" id="PF02739">
    <property type="entry name" value="5_3_exonuc_N"/>
    <property type="match status" value="1"/>
</dbReference>
<evidence type="ECO:0000259" key="5">
    <source>
        <dbReference type="SMART" id="SM00475"/>
    </source>
</evidence>
<reference evidence="6 7" key="1">
    <citation type="submission" date="2024-10" db="EMBL/GenBank/DDBJ databases">
        <authorList>
            <person name="Sang B.-I."/>
            <person name="Prabhaharan D."/>
        </authorList>
    </citation>
    <scope>NUCLEOTIDE SEQUENCE [LARGE SCALE GENOMIC DNA]</scope>
    <source>
        <strain evidence="6 7">MH</strain>
    </source>
</reference>
<dbReference type="Gene3D" id="3.40.50.1010">
    <property type="entry name" value="5'-nuclease"/>
    <property type="match status" value="1"/>
</dbReference>
<keyword evidence="7" id="KW-1185">Reference proteome</keyword>
<evidence type="ECO:0000256" key="1">
    <source>
        <dbReference type="ARBA" id="ARBA00022722"/>
    </source>
</evidence>
<dbReference type="Proteomes" id="UP001605989">
    <property type="component" value="Unassembled WGS sequence"/>
</dbReference>
<feature type="domain" description="5'-3' exonuclease" evidence="5">
    <location>
        <begin position="46"/>
        <end position="250"/>
    </location>
</feature>